<dbReference type="EMBL" id="FOLY01000002">
    <property type="protein sequence ID" value="SFC34215.1"/>
    <property type="molecule type" value="Genomic_DNA"/>
</dbReference>
<feature type="binding site" evidence="1">
    <location>
        <begin position="54"/>
        <end position="55"/>
    </location>
    <ligand>
        <name>S-adenosyl-L-methionine</name>
        <dbReference type="ChEBI" id="CHEBI:59789"/>
    </ligand>
</feature>
<dbReference type="PANTHER" id="PTHR43861:SF1">
    <property type="entry name" value="TRANS-ACONITATE 2-METHYLTRANSFERASE"/>
    <property type="match status" value="1"/>
</dbReference>
<dbReference type="CDD" id="cd02440">
    <property type="entry name" value="AdoMet_MTases"/>
    <property type="match status" value="1"/>
</dbReference>
<keyword evidence="1" id="KW-0819">tRNA processing</keyword>
<dbReference type="AlphaFoldDB" id="A0A1I1IDL6"/>
<dbReference type="EC" id="2.1.1.-" evidence="1"/>
<feature type="binding site" evidence="1">
    <location>
        <position position="75"/>
    </location>
    <ligand>
        <name>S-adenosyl-L-methionine</name>
        <dbReference type="ChEBI" id="CHEBI:59789"/>
    </ligand>
</feature>
<dbReference type="GO" id="GO:0006400">
    <property type="term" value="P:tRNA modification"/>
    <property type="evidence" value="ECO:0007669"/>
    <property type="project" value="UniProtKB-UniRule"/>
</dbReference>
<dbReference type="GO" id="GO:0032259">
    <property type="term" value="P:methylation"/>
    <property type="evidence" value="ECO:0007669"/>
    <property type="project" value="UniProtKB-KW"/>
</dbReference>
<dbReference type="SUPFAM" id="SSF53335">
    <property type="entry name" value="S-adenosyl-L-methionine-dependent methyltransferases"/>
    <property type="match status" value="1"/>
</dbReference>
<keyword evidence="1 2" id="KW-0489">Methyltransferase</keyword>
<comment type="function">
    <text evidence="1">Catalyzes the methylation of 5-carboxymethoxyuridine (cmo5U) to form 5-methoxycarbonylmethoxyuridine (mcmo5U) at position 34 in tRNAs.</text>
</comment>
<feature type="binding site" evidence="1">
    <location>
        <position position="117"/>
    </location>
    <ligand>
        <name>S-adenosyl-L-methionine</name>
        <dbReference type="ChEBI" id="CHEBI:59789"/>
    </ligand>
</feature>
<dbReference type="STRING" id="402385.SAMN05421848_1163"/>
<evidence type="ECO:0000256" key="1">
    <source>
        <dbReference type="HAMAP-Rule" id="MF_02057"/>
    </source>
</evidence>
<sequence>MKERITTDRHFNGMAEKFENALYNHSRGRLRLALLTRAIESSIPLTGQPLVDVGAGLGQMAHWAAEKGHPVTLLEPAEDMLAAARERLAGHDARFFPNDLQGLSDVAPGPWSLMFCHAVLEWLIEPEAAIHRLAEQLAPGGWLSLMVFNEDALRFSNVVKGNLQRVLDDQLAGFGKRKRLTPISPLRHEQVVQWLNEAGLEVRAVTGIRVFHDYLRERDPDEATLERLFELEHRYCRQEPYWRLGRYLHYSVHRPS</sequence>
<dbReference type="RefSeq" id="WP_090131656.1">
    <property type="nucleotide sequence ID" value="NZ_FOLY01000002.1"/>
</dbReference>
<dbReference type="PANTHER" id="PTHR43861">
    <property type="entry name" value="TRANS-ACONITATE 2-METHYLTRANSFERASE-RELATED"/>
    <property type="match status" value="1"/>
</dbReference>
<dbReference type="InterPro" id="IPR033664">
    <property type="entry name" value="Cmo5U_methylTrfase"/>
</dbReference>
<organism evidence="2 3">
    <name type="scientific">Kushneria avicenniae</name>
    <dbReference type="NCBI Taxonomy" id="402385"/>
    <lineage>
        <taxon>Bacteria</taxon>
        <taxon>Pseudomonadati</taxon>
        <taxon>Pseudomonadota</taxon>
        <taxon>Gammaproteobacteria</taxon>
        <taxon>Oceanospirillales</taxon>
        <taxon>Halomonadaceae</taxon>
        <taxon>Kushneria</taxon>
    </lineage>
</organism>
<comment type="similarity">
    <text evidence="1">Belongs to the class I-like SAM-binding methyltransferase superfamily. CmoM family.</text>
</comment>
<keyword evidence="1 2" id="KW-0808">Transferase</keyword>
<keyword evidence="1" id="KW-0949">S-adenosyl-L-methionine</keyword>
<dbReference type="InterPro" id="IPR029063">
    <property type="entry name" value="SAM-dependent_MTases_sf"/>
</dbReference>
<dbReference type="OrthoDB" id="4697647at2"/>
<name>A0A1I1IDL6_9GAMM</name>
<dbReference type="Pfam" id="PF13489">
    <property type="entry name" value="Methyltransf_23"/>
    <property type="match status" value="1"/>
</dbReference>
<comment type="catalytic activity">
    <reaction evidence="1">
        <text>5-carboxymethoxyuridine(34) in tRNA + S-adenosyl-L-methionine = 5-methoxycarbonylmethoxyuridine(34) in tRNA + S-adenosyl-L-homocysteine</text>
        <dbReference type="Rhea" id="RHEA:54080"/>
        <dbReference type="Rhea" id="RHEA-COMP:13383"/>
        <dbReference type="Rhea" id="RHEA-COMP:13781"/>
        <dbReference type="ChEBI" id="CHEBI:57856"/>
        <dbReference type="ChEBI" id="CHEBI:59789"/>
        <dbReference type="ChEBI" id="CHEBI:136879"/>
        <dbReference type="ChEBI" id="CHEBI:138053"/>
    </reaction>
</comment>
<protein>
    <recommendedName>
        <fullName evidence="1">tRNA 5-carboxymethoxyuridine methyltransferase</fullName>
        <ecNumber evidence="1">2.1.1.-</ecNumber>
    </recommendedName>
    <alternativeName>
        <fullName evidence="1">cmo5U methyltransferase</fullName>
    </alternativeName>
</protein>
<comment type="caution">
    <text evidence="1">Lacks conserved residue(s) required for the propagation of feature annotation.</text>
</comment>
<gene>
    <name evidence="1" type="primary">cmoM</name>
    <name evidence="2" type="ORF">SAMN05421848_1163</name>
</gene>
<dbReference type="GO" id="GO:0097697">
    <property type="term" value="F:tRNA (5-carboxymethoxyuridine(34)-5-O)-methyltransferase activity"/>
    <property type="evidence" value="ECO:0007669"/>
    <property type="project" value="UniProtKB-UniRule"/>
</dbReference>
<keyword evidence="3" id="KW-1185">Reference proteome</keyword>
<dbReference type="HAMAP" id="MF_02057">
    <property type="entry name" value="tRNA_methyltr_CmoM"/>
    <property type="match status" value="1"/>
</dbReference>
<proteinExistence type="inferred from homology"/>
<evidence type="ECO:0000313" key="3">
    <source>
        <dbReference type="Proteomes" id="UP000199046"/>
    </source>
</evidence>
<dbReference type="Gene3D" id="3.40.50.150">
    <property type="entry name" value="Vaccinia Virus protein VP39"/>
    <property type="match status" value="1"/>
</dbReference>
<evidence type="ECO:0000313" key="2">
    <source>
        <dbReference type="EMBL" id="SFC34215.1"/>
    </source>
</evidence>
<feature type="binding site" evidence="1">
    <location>
        <position position="31"/>
    </location>
    <ligand>
        <name>S-adenosyl-L-methionine</name>
        <dbReference type="ChEBI" id="CHEBI:59789"/>
    </ligand>
</feature>
<dbReference type="Proteomes" id="UP000199046">
    <property type="component" value="Unassembled WGS sequence"/>
</dbReference>
<reference evidence="3" key="1">
    <citation type="submission" date="2016-10" db="EMBL/GenBank/DDBJ databases">
        <authorList>
            <person name="Varghese N."/>
            <person name="Submissions S."/>
        </authorList>
    </citation>
    <scope>NUCLEOTIDE SEQUENCE [LARGE SCALE GENOMIC DNA]</scope>
    <source>
        <strain evidence="3">DSM 23439</strain>
    </source>
</reference>
<accession>A0A1I1IDL6</accession>